<dbReference type="Gene3D" id="1.10.8.50">
    <property type="match status" value="1"/>
</dbReference>
<dbReference type="Proteomes" id="UP000243807">
    <property type="component" value="Chromosome"/>
</dbReference>
<evidence type="ECO:0000256" key="7">
    <source>
        <dbReference type="ARBA" id="ARBA00022801"/>
    </source>
</evidence>
<dbReference type="PROSITE" id="PS51066">
    <property type="entry name" value="ZF_FPG_2"/>
    <property type="match status" value="1"/>
</dbReference>
<evidence type="ECO:0000256" key="13">
    <source>
        <dbReference type="ARBA" id="ARBA00023295"/>
    </source>
</evidence>
<dbReference type="Pfam" id="PF06831">
    <property type="entry name" value="H2TH"/>
    <property type="match status" value="1"/>
</dbReference>
<evidence type="ECO:0000256" key="9">
    <source>
        <dbReference type="ARBA" id="ARBA00023125"/>
    </source>
</evidence>
<dbReference type="EC" id="4.2.99.18" evidence="15"/>
<dbReference type="EMBL" id="CP019434">
    <property type="protein sequence ID" value="APZ42041.1"/>
    <property type="molecule type" value="Genomic_DNA"/>
</dbReference>
<dbReference type="GO" id="GO:0006284">
    <property type="term" value="P:base-excision repair"/>
    <property type="evidence" value="ECO:0007669"/>
    <property type="project" value="InterPro"/>
</dbReference>
<evidence type="ECO:0000256" key="5">
    <source>
        <dbReference type="ARBA" id="ARBA00022763"/>
    </source>
</evidence>
<feature type="active site" description="Proton donor; for beta-elimination activity" evidence="15">
    <location>
        <position position="58"/>
    </location>
</feature>
<keyword evidence="8 15" id="KW-0862">Zinc</keyword>
<dbReference type="GO" id="GO:0008270">
    <property type="term" value="F:zinc ion binding"/>
    <property type="evidence" value="ECO:0007669"/>
    <property type="project" value="UniProtKB-UniRule"/>
</dbReference>
<keyword evidence="6 15" id="KW-0863">Zinc-finger</keyword>
<dbReference type="PANTHER" id="PTHR22993">
    <property type="entry name" value="FORMAMIDOPYRIMIDINE-DNA GLYCOSYLASE"/>
    <property type="match status" value="1"/>
</dbReference>
<dbReference type="GO" id="GO:0034039">
    <property type="term" value="F:8-oxo-7,8-dihydroguanine DNA N-glycosylase activity"/>
    <property type="evidence" value="ECO:0007669"/>
    <property type="project" value="TreeGrafter"/>
</dbReference>
<keyword evidence="9 15" id="KW-0238">DNA-binding</keyword>
<reference evidence="18 19" key="1">
    <citation type="submission" date="2017-01" db="EMBL/GenBank/DDBJ databases">
        <title>Draft sequence of Acidihalobacter ferrooxidans strain DSM 14175 (strain V8).</title>
        <authorList>
            <person name="Khaleque H.N."/>
            <person name="Ramsay J.P."/>
            <person name="Murphy R.J.T."/>
            <person name="Kaksonen A.H."/>
            <person name="Boxall N.J."/>
            <person name="Watkin E.L.J."/>
        </authorList>
    </citation>
    <scope>NUCLEOTIDE SEQUENCE [LARGE SCALE GENOMIC DNA]</scope>
    <source>
        <strain evidence="18 19">V8</strain>
    </source>
</reference>
<accession>A0A1P8UDV0</accession>
<keyword evidence="7 15" id="KW-0378">Hydrolase</keyword>
<dbReference type="InterPro" id="IPR015887">
    <property type="entry name" value="DNA_glyclase_Znf_dom_DNA_BS"/>
</dbReference>
<keyword evidence="11 15" id="KW-0456">Lyase</keyword>
<evidence type="ECO:0000259" key="17">
    <source>
        <dbReference type="PROSITE" id="PS51068"/>
    </source>
</evidence>
<evidence type="ECO:0000256" key="10">
    <source>
        <dbReference type="ARBA" id="ARBA00023204"/>
    </source>
</evidence>
<evidence type="ECO:0000313" key="18">
    <source>
        <dbReference type="EMBL" id="APZ42041.1"/>
    </source>
</evidence>
<dbReference type="GO" id="GO:0003684">
    <property type="term" value="F:damaged DNA binding"/>
    <property type="evidence" value="ECO:0007669"/>
    <property type="project" value="InterPro"/>
</dbReference>
<dbReference type="InterPro" id="IPR010663">
    <property type="entry name" value="Znf_FPG/IleRS"/>
</dbReference>
<feature type="domain" description="Formamidopyrimidine-DNA glycosylase catalytic" evidence="17">
    <location>
        <begin position="2"/>
        <end position="113"/>
    </location>
</feature>
<proteinExistence type="inferred from homology"/>
<feature type="binding site" evidence="15">
    <location>
        <position position="91"/>
    </location>
    <ligand>
        <name>DNA</name>
        <dbReference type="ChEBI" id="CHEBI:16991"/>
    </ligand>
</feature>
<keyword evidence="5 15" id="KW-0227">DNA damage</keyword>
<feature type="binding site" evidence="15">
    <location>
        <position position="152"/>
    </location>
    <ligand>
        <name>DNA</name>
        <dbReference type="ChEBI" id="CHEBI:16991"/>
    </ligand>
</feature>
<keyword evidence="13 15" id="KW-0326">Glycosidase</keyword>
<evidence type="ECO:0000256" key="1">
    <source>
        <dbReference type="ARBA" id="ARBA00001668"/>
    </source>
</evidence>
<gene>
    <name evidence="15" type="primary">mutM</name>
    <name evidence="15" type="synonym">fpg</name>
    <name evidence="18" type="ORF">BW247_02125</name>
</gene>
<evidence type="ECO:0000256" key="15">
    <source>
        <dbReference type="HAMAP-Rule" id="MF_00103"/>
    </source>
</evidence>
<feature type="active site" description="Proton donor" evidence="15">
    <location>
        <position position="3"/>
    </location>
</feature>
<dbReference type="EC" id="3.2.2.23" evidence="15"/>
<sequence length="271" mass="30280">MPELPEVETTRRGIEPYLRDHVVMQVIVRERRLRWPIPVELVQALRGQRIEAVERRAKYLLLRTRAGTAIVHLGMSGSLRVLPDATAPGKHDHLDLVLDSGQLLRLRDPRRFGAVLWTRDDPLRHPLLAELGPEPLSAAFDGARLYRLSRGRRGPVKNFVMDNRIVVGLGNIYANETLFRAGIHPLRAAGRIGAARYEKFADVARTVLLEAIAKGGTTLRDFTHADGNPGYFRIELEVYGHAGEPCPSCGATLKQTVIGQRSSVYCPHCQH</sequence>
<dbReference type="CDD" id="cd08966">
    <property type="entry name" value="EcFpg-like_N"/>
    <property type="match status" value="1"/>
</dbReference>
<organism evidence="18 19">
    <name type="scientific">Acidihalobacter ferrooxydans</name>
    <dbReference type="NCBI Taxonomy" id="1765967"/>
    <lineage>
        <taxon>Bacteria</taxon>
        <taxon>Pseudomonadati</taxon>
        <taxon>Pseudomonadota</taxon>
        <taxon>Gammaproteobacteria</taxon>
        <taxon>Chromatiales</taxon>
        <taxon>Ectothiorhodospiraceae</taxon>
        <taxon>Acidihalobacter</taxon>
    </lineage>
</organism>
<evidence type="ECO:0000313" key="19">
    <source>
        <dbReference type="Proteomes" id="UP000243807"/>
    </source>
</evidence>
<comment type="similarity">
    <text evidence="2 15">Belongs to the FPG family.</text>
</comment>
<feature type="domain" description="FPG-type" evidence="16">
    <location>
        <begin position="237"/>
        <end position="271"/>
    </location>
</feature>
<keyword evidence="19" id="KW-1185">Reference proteome</keyword>
<dbReference type="Gene3D" id="3.20.190.10">
    <property type="entry name" value="MutM-like, N-terminal"/>
    <property type="match status" value="1"/>
</dbReference>
<evidence type="ECO:0000256" key="3">
    <source>
        <dbReference type="ARBA" id="ARBA00011245"/>
    </source>
</evidence>
<comment type="function">
    <text evidence="15">Involved in base excision repair of DNA damaged by oxidation or by mutagenic agents. Acts as DNA glycosylase that recognizes and removes damaged bases. Has a preference for oxidized purines, such as 7,8-dihydro-8-oxoguanine (8-oxoG). Has AP (apurinic/apyrimidinic) lyase activity and introduces nicks in the DNA strand. Cleaves the DNA backbone by beta-delta elimination to generate a single-strand break at the site of the removed base with both 3'- and 5'-phosphates.</text>
</comment>
<dbReference type="PROSITE" id="PS51068">
    <property type="entry name" value="FPG_CAT"/>
    <property type="match status" value="1"/>
</dbReference>
<dbReference type="AlphaFoldDB" id="A0A1P8UDV0"/>
<dbReference type="PROSITE" id="PS01242">
    <property type="entry name" value="ZF_FPG_1"/>
    <property type="match status" value="1"/>
</dbReference>
<evidence type="ECO:0000256" key="4">
    <source>
        <dbReference type="ARBA" id="ARBA00022723"/>
    </source>
</evidence>
<dbReference type="InterPro" id="IPR035937">
    <property type="entry name" value="FPG_N"/>
</dbReference>
<dbReference type="FunFam" id="3.20.190.10:FF:000001">
    <property type="entry name" value="Formamidopyrimidine-DNA glycosylase"/>
    <property type="match status" value="1"/>
</dbReference>
<evidence type="ECO:0000256" key="14">
    <source>
        <dbReference type="ARBA" id="ARBA00044632"/>
    </source>
</evidence>
<evidence type="ECO:0000259" key="16">
    <source>
        <dbReference type="PROSITE" id="PS51066"/>
    </source>
</evidence>
<dbReference type="STRING" id="1765967.BW247_02125"/>
<dbReference type="SMART" id="SM00898">
    <property type="entry name" value="Fapy_DNA_glyco"/>
    <property type="match status" value="1"/>
</dbReference>
<keyword evidence="12 15" id="KW-0511">Multifunctional enzyme</keyword>
<dbReference type="GO" id="GO:0140078">
    <property type="term" value="F:class I DNA-(apurinic or apyrimidinic site) endonuclease activity"/>
    <property type="evidence" value="ECO:0007669"/>
    <property type="project" value="UniProtKB-EC"/>
</dbReference>
<evidence type="ECO:0000256" key="2">
    <source>
        <dbReference type="ARBA" id="ARBA00009409"/>
    </source>
</evidence>
<dbReference type="InterPro" id="IPR020629">
    <property type="entry name" value="FPG_Glyclase"/>
</dbReference>
<evidence type="ECO:0000256" key="11">
    <source>
        <dbReference type="ARBA" id="ARBA00023239"/>
    </source>
</evidence>
<evidence type="ECO:0000256" key="12">
    <source>
        <dbReference type="ARBA" id="ARBA00023268"/>
    </source>
</evidence>
<comment type="cofactor">
    <cofactor evidence="15">
        <name>Zn(2+)</name>
        <dbReference type="ChEBI" id="CHEBI:29105"/>
    </cofactor>
    <text evidence="15">Binds 1 zinc ion per subunit.</text>
</comment>
<name>A0A1P8UDV0_9GAMM</name>
<dbReference type="SUPFAM" id="SSF57716">
    <property type="entry name" value="Glucocorticoid receptor-like (DNA-binding domain)"/>
    <property type="match status" value="1"/>
</dbReference>
<dbReference type="SUPFAM" id="SSF81624">
    <property type="entry name" value="N-terminal domain of MutM-like DNA repair proteins"/>
    <property type="match status" value="1"/>
</dbReference>
<dbReference type="Pfam" id="PF01149">
    <property type="entry name" value="Fapy_DNA_glyco"/>
    <property type="match status" value="1"/>
</dbReference>
<keyword evidence="4 15" id="KW-0479">Metal-binding</keyword>
<dbReference type="HAMAP" id="MF_00103">
    <property type="entry name" value="Fapy_DNA_glycosyl"/>
    <property type="match status" value="1"/>
</dbReference>
<dbReference type="SMART" id="SM01232">
    <property type="entry name" value="H2TH"/>
    <property type="match status" value="1"/>
</dbReference>
<dbReference type="PANTHER" id="PTHR22993:SF9">
    <property type="entry name" value="FORMAMIDOPYRIMIDINE-DNA GLYCOSYLASE"/>
    <property type="match status" value="1"/>
</dbReference>
<dbReference type="InterPro" id="IPR012319">
    <property type="entry name" value="FPG_cat"/>
</dbReference>
<dbReference type="KEGG" id="afy:BW247_02125"/>
<keyword evidence="10 15" id="KW-0234">DNA repair</keyword>
<dbReference type="InterPro" id="IPR015886">
    <property type="entry name" value="H2TH_FPG"/>
</dbReference>
<dbReference type="SUPFAM" id="SSF46946">
    <property type="entry name" value="S13-like H2TH domain"/>
    <property type="match status" value="1"/>
</dbReference>
<evidence type="ECO:0000256" key="8">
    <source>
        <dbReference type="ARBA" id="ARBA00022833"/>
    </source>
</evidence>
<feature type="active site" description="Proton donor; for delta-elimination activity" evidence="15">
    <location>
        <position position="261"/>
    </location>
</feature>
<dbReference type="InterPro" id="IPR010979">
    <property type="entry name" value="Ribosomal_uS13-like_H2TH"/>
</dbReference>
<dbReference type="RefSeq" id="WP_076835405.1">
    <property type="nucleotide sequence ID" value="NZ_CP019434.1"/>
</dbReference>
<dbReference type="FunFam" id="1.10.8.50:FF:000003">
    <property type="entry name" value="Formamidopyrimidine-DNA glycosylase"/>
    <property type="match status" value="1"/>
</dbReference>
<comment type="catalytic activity">
    <reaction evidence="1 15">
        <text>Hydrolysis of DNA containing ring-opened 7-methylguanine residues, releasing 2,6-diamino-4-hydroxy-5-(N-methyl)formamidopyrimidine.</text>
        <dbReference type="EC" id="3.2.2.23"/>
    </reaction>
</comment>
<feature type="binding site" evidence="15">
    <location>
        <position position="110"/>
    </location>
    <ligand>
        <name>DNA</name>
        <dbReference type="ChEBI" id="CHEBI:16991"/>
    </ligand>
</feature>
<dbReference type="OrthoDB" id="9800855at2"/>
<feature type="active site" description="Schiff-base intermediate with DNA" evidence="15">
    <location>
        <position position="2"/>
    </location>
</feature>
<dbReference type="NCBIfam" id="NF002211">
    <property type="entry name" value="PRK01103.1"/>
    <property type="match status" value="1"/>
</dbReference>
<evidence type="ECO:0000256" key="6">
    <source>
        <dbReference type="ARBA" id="ARBA00022771"/>
    </source>
</evidence>
<dbReference type="NCBIfam" id="TIGR00577">
    <property type="entry name" value="fpg"/>
    <property type="match status" value="1"/>
</dbReference>
<protein>
    <recommendedName>
        <fullName evidence="15">Formamidopyrimidine-DNA glycosylase</fullName>
        <shortName evidence="15">Fapy-DNA glycosylase</shortName>
        <ecNumber evidence="15">3.2.2.23</ecNumber>
    </recommendedName>
    <alternativeName>
        <fullName evidence="15">DNA-(apurinic or apyrimidinic site) lyase MutM</fullName>
        <shortName evidence="15">AP lyase MutM</shortName>
        <ecNumber evidence="15">4.2.99.18</ecNumber>
    </alternativeName>
</protein>
<dbReference type="InterPro" id="IPR000214">
    <property type="entry name" value="Znf_DNA_glyclase/AP_lyase"/>
</dbReference>
<dbReference type="Pfam" id="PF06827">
    <property type="entry name" value="zf-FPG_IleRS"/>
    <property type="match status" value="1"/>
</dbReference>
<comment type="subunit">
    <text evidence="3 15">Monomer.</text>
</comment>
<comment type="catalytic activity">
    <reaction evidence="14 15">
        <text>2'-deoxyribonucleotide-(2'-deoxyribose 5'-phosphate)-2'-deoxyribonucleotide-DNA = a 3'-end 2'-deoxyribonucleotide-(2,3-dehydro-2,3-deoxyribose 5'-phosphate)-DNA + a 5'-end 5'-phospho-2'-deoxyribonucleoside-DNA + H(+)</text>
        <dbReference type="Rhea" id="RHEA:66592"/>
        <dbReference type="Rhea" id="RHEA-COMP:13180"/>
        <dbReference type="Rhea" id="RHEA-COMP:16897"/>
        <dbReference type="Rhea" id="RHEA-COMP:17067"/>
        <dbReference type="ChEBI" id="CHEBI:15378"/>
        <dbReference type="ChEBI" id="CHEBI:136412"/>
        <dbReference type="ChEBI" id="CHEBI:157695"/>
        <dbReference type="ChEBI" id="CHEBI:167181"/>
        <dbReference type="EC" id="4.2.99.18"/>
    </reaction>
</comment>